<keyword evidence="3" id="KW-0472">Membrane</keyword>
<dbReference type="OrthoDB" id="5667at2759"/>
<dbReference type="KEGG" id="tpal:117647536"/>
<feature type="region of interest" description="Disordered" evidence="2">
    <location>
        <begin position="1"/>
        <end position="20"/>
    </location>
</feature>
<feature type="domain" description="Major facilitator superfamily (MFS) profile" evidence="4">
    <location>
        <begin position="30"/>
        <end position="492"/>
    </location>
</feature>
<feature type="transmembrane region" description="Helical" evidence="3">
    <location>
        <begin position="463"/>
        <end position="483"/>
    </location>
</feature>
<feature type="transmembrane region" description="Helical" evidence="3">
    <location>
        <begin position="433"/>
        <end position="456"/>
    </location>
</feature>
<comment type="subcellular location">
    <subcellularLocation>
        <location evidence="1">Membrane</location>
        <topology evidence="1">Multi-pass membrane protein</topology>
    </subcellularLocation>
</comment>
<evidence type="ECO:0000256" key="3">
    <source>
        <dbReference type="SAM" id="Phobius"/>
    </source>
</evidence>
<sequence length="502" mass="52850">MGASRMRPASDKQLERPPRRPPNGGWGWVVVLGVAVSYMTNMALFSVFGLLFGGQLEAWGLETTGIAVISSTMNTIQNFSGLLVGPMVKRLGGKAVSLLGGALISSGMMLSYFATDPWQIFITWGFLVGLGLGLLVPSTFLNINSYFTTRRSQAVGIALAGTGLGQILMPHLVRLLLEQYGFHSAVLIMGAIALHSLPGCLLYRKPVLVRDPGDPEEPNETQPLNPATPAASALPVKAETKAESKVEHLLDPTKASPEEERRCERRGVLGAMHKLADSLGLDLLVNLRFMNLAVGTGLIYTTQTSFSMIFPFFLMESVGLSAAATATCMSAQSVGDLASRLLLPSLMSGALCDSACRRGRKGGQGGHHSGLAARTVMLVGALGSAGSRSVMATMTGFTELLALSAVVGLFRGATVLNQNLVVAEHVPASKLPAAIGMAMVVKGACVLGLGSALGVVRDKTGSFPVFIHALTLLAMFTGLTWMLESLFCAPKRPANAASRAPR</sequence>
<feature type="transmembrane region" description="Helical" evidence="3">
    <location>
        <begin position="64"/>
        <end position="84"/>
    </location>
</feature>
<gene>
    <name evidence="6" type="primary">LOC117647536</name>
</gene>
<dbReference type="PANTHER" id="PTHR11360">
    <property type="entry name" value="MONOCARBOXYLATE TRANSPORTER"/>
    <property type="match status" value="1"/>
</dbReference>
<dbReference type="GO" id="GO:0016020">
    <property type="term" value="C:membrane"/>
    <property type="evidence" value="ECO:0007669"/>
    <property type="project" value="UniProtKB-SubCell"/>
</dbReference>
<dbReference type="InterPro" id="IPR036259">
    <property type="entry name" value="MFS_trans_sf"/>
</dbReference>
<feature type="transmembrane region" description="Helical" evidence="3">
    <location>
        <begin position="26"/>
        <end position="52"/>
    </location>
</feature>
<dbReference type="InterPro" id="IPR020846">
    <property type="entry name" value="MFS_dom"/>
</dbReference>
<evidence type="ECO:0000313" key="6">
    <source>
        <dbReference type="RefSeq" id="XP_034245205.1"/>
    </source>
</evidence>
<dbReference type="Gene3D" id="1.20.1250.20">
    <property type="entry name" value="MFS general substrate transporter like domains"/>
    <property type="match status" value="1"/>
</dbReference>
<evidence type="ECO:0000259" key="4">
    <source>
        <dbReference type="PROSITE" id="PS50850"/>
    </source>
</evidence>
<dbReference type="GeneID" id="117647536"/>
<evidence type="ECO:0000313" key="5">
    <source>
        <dbReference type="Proteomes" id="UP000515158"/>
    </source>
</evidence>
<dbReference type="GO" id="GO:0008028">
    <property type="term" value="F:monocarboxylic acid transmembrane transporter activity"/>
    <property type="evidence" value="ECO:0007669"/>
    <property type="project" value="TreeGrafter"/>
</dbReference>
<feature type="region of interest" description="Disordered" evidence="2">
    <location>
        <begin position="212"/>
        <end position="233"/>
    </location>
</feature>
<dbReference type="PROSITE" id="PS50850">
    <property type="entry name" value="MFS"/>
    <property type="match status" value="1"/>
</dbReference>
<accession>A0A6P8Z529</accession>
<dbReference type="Proteomes" id="UP000515158">
    <property type="component" value="Unplaced"/>
</dbReference>
<evidence type="ECO:0000256" key="1">
    <source>
        <dbReference type="ARBA" id="ARBA00004141"/>
    </source>
</evidence>
<dbReference type="InterPro" id="IPR011701">
    <property type="entry name" value="MFS"/>
</dbReference>
<dbReference type="InParanoid" id="A0A6P8Z529"/>
<keyword evidence="3" id="KW-1133">Transmembrane helix</keyword>
<dbReference type="InterPro" id="IPR050327">
    <property type="entry name" value="Proton-linked_MCT"/>
</dbReference>
<dbReference type="PANTHER" id="PTHR11360:SF229">
    <property type="entry name" value="AGAP007601-PA"/>
    <property type="match status" value="1"/>
</dbReference>
<dbReference type="AlphaFoldDB" id="A0A6P8Z529"/>
<organism evidence="6">
    <name type="scientific">Thrips palmi</name>
    <name type="common">Melon thrips</name>
    <dbReference type="NCBI Taxonomy" id="161013"/>
    <lineage>
        <taxon>Eukaryota</taxon>
        <taxon>Metazoa</taxon>
        <taxon>Ecdysozoa</taxon>
        <taxon>Arthropoda</taxon>
        <taxon>Hexapoda</taxon>
        <taxon>Insecta</taxon>
        <taxon>Pterygota</taxon>
        <taxon>Neoptera</taxon>
        <taxon>Paraneoptera</taxon>
        <taxon>Thysanoptera</taxon>
        <taxon>Terebrantia</taxon>
        <taxon>Thripoidea</taxon>
        <taxon>Thripidae</taxon>
        <taxon>Thrips</taxon>
    </lineage>
</organism>
<proteinExistence type="predicted"/>
<feature type="transmembrane region" description="Helical" evidence="3">
    <location>
        <begin position="155"/>
        <end position="176"/>
    </location>
</feature>
<name>A0A6P8Z529_THRPL</name>
<dbReference type="RefSeq" id="XP_034245205.1">
    <property type="nucleotide sequence ID" value="XM_034389314.1"/>
</dbReference>
<keyword evidence="5" id="KW-1185">Reference proteome</keyword>
<feature type="transmembrane region" description="Helical" evidence="3">
    <location>
        <begin position="390"/>
        <end position="413"/>
    </location>
</feature>
<feature type="transmembrane region" description="Helical" evidence="3">
    <location>
        <begin position="96"/>
        <end position="115"/>
    </location>
</feature>
<dbReference type="Pfam" id="PF07690">
    <property type="entry name" value="MFS_1"/>
    <property type="match status" value="1"/>
</dbReference>
<feature type="compositionally biased region" description="Basic and acidic residues" evidence="2">
    <location>
        <begin position="8"/>
        <end position="18"/>
    </location>
</feature>
<evidence type="ECO:0000256" key="2">
    <source>
        <dbReference type="SAM" id="MobiDB-lite"/>
    </source>
</evidence>
<dbReference type="SUPFAM" id="SSF103473">
    <property type="entry name" value="MFS general substrate transporter"/>
    <property type="match status" value="1"/>
</dbReference>
<feature type="transmembrane region" description="Helical" evidence="3">
    <location>
        <begin position="182"/>
        <end position="203"/>
    </location>
</feature>
<protein>
    <submittedName>
        <fullName evidence="6">Monocarboxylate transporter 12</fullName>
    </submittedName>
</protein>
<reference evidence="6" key="1">
    <citation type="submission" date="2025-08" db="UniProtKB">
        <authorList>
            <consortium name="RefSeq"/>
        </authorList>
    </citation>
    <scope>IDENTIFICATION</scope>
    <source>
        <tissue evidence="6">Total insect</tissue>
    </source>
</reference>
<feature type="transmembrane region" description="Helical" evidence="3">
    <location>
        <begin position="121"/>
        <end position="143"/>
    </location>
</feature>
<keyword evidence="3" id="KW-0812">Transmembrane</keyword>